<name>A0A0V8GIX0_9BACL</name>
<gene>
    <name evidence="2" type="ORF">AS033_01555</name>
    <name evidence="3" type="ORF">SZL87_05710</name>
</gene>
<feature type="domain" description="N-acetyltransferase" evidence="1">
    <location>
        <begin position="1"/>
        <end position="138"/>
    </location>
</feature>
<sequence>MIRRLRSTDHAALLELQRLAYRIEARLLETVDFPPLSETIDDIEAEQPNGFVYLLHDSVVGAITYVDGTITRLVVNPEYFRQGIAQSLLHHLLQHDHVKHVMTGARNLPALTLYARFGFTEVQREWRHDIELVFLTRI</sequence>
<accession>A0A0V8GIX0</accession>
<dbReference type="OrthoDB" id="46888at2"/>
<evidence type="ECO:0000259" key="1">
    <source>
        <dbReference type="PROSITE" id="PS51186"/>
    </source>
</evidence>
<dbReference type="EMBL" id="JBAWKY010000001">
    <property type="protein sequence ID" value="MEI4461924.1"/>
    <property type="molecule type" value="Genomic_DNA"/>
</dbReference>
<dbReference type="Pfam" id="PF13673">
    <property type="entry name" value="Acetyltransf_10"/>
    <property type="match status" value="1"/>
</dbReference>
<dbReference type="Gene3D" id="3.40.630.30">
    <property type="match status" value="1"/>
</dbReference>
<dbReference type="Proteomes" id="UP000053797">
    <property type="component" value="Unassembled WGS sequence"/>
</dbReference>
<keyword evidence="3" id="KW-0012">Acyltransferase</keyword>
<keyword evidence="3" id="KW-0808">Transferase</keyword>
<dbReference type="EC" id="2.3.1.-" evidence="3"/>
<dbReference type="EMBL" id="LNQL01000001">
    <property type="protein sequence ID" value="KSU50086.1"/>
    <property type="molecule type" value="Genomic_DNA"/>
</dbReference>
<evidence type="ECO:0000313" key="5">
    <source>
        <dbReference type="Proteomes" id="UP001387110"/>
    </source>
</evidence>
<comment type="caution">
    <text evidence="2">The sequence shown here is derived from an EMBL/GenBank/DDBJ whole genome shotgun (WGS) entry which is preliminary data.</text>
</comment>
<dbReference type="AlphaFoldDB" id="A0A0V8GIX0"/>
<reference evidence="2 4" key="1">
    <citation type="journal article" date="2015" name="Int. J. Syst. Evol. Microbiol.">
        <title>Exiguobacterium enclense sp. nov., isolated from sediment.</title>
        <authorList>
            <person name="Dastager S.G."/>
            <person name="Mawlankar R."/>
            <person name="Sonalkar V.V."/>
            <person name="Thorat M.N."/>
            <person name="Mual P."/>
            <person name="Verma A."/>
            <person name="Krishnamurthi S."/>
            <person name="Tang S.K."/>
            <person name="Li W.J."/>
        </authorList>
    </citation>
    <scope>NUCLEOTIDE SEQUENCE [LARGE SCALE GENOMIC DNA]</scope>
    <source>
        <strain evidence="2 4">NIO-1109</strain>
    </source>
</reference>
<protein>
    <submittedName>
        <fullName evidence="3">GNAT family N-acetyltransferase</fullName>
        <ecNumber evidence="3">2.3.1.-</ecNumber>
    </submittedName>
</protein>
<dbReference type="InterPro" id="IPR016181">
    <property type="entry name" value="Acyl_CoA_acyltransferase"/>
</dbReference>
<evidence type="ECO:0000313" key="3">
    <source>
        <dbReference type="EMBL" id="MEI4461924.1"/>
    </source>
</evidence>
<reference evidence="3 5" key="2">
    <citation type="submission" date="2023-12" db="EMBL/GenBank/DDBJ databases">
        <authorList>
            <person name="Easwaran N."/>
            <person name="Lazarus H.P.S."/>
        </authorList>
    </citation>
    <scope>NUCLEOTIDE SEQUENCE [LARGE SCALE GENOMIC DNA]</scope>
    <source>
        <strain evidence="3 5">VIT-2023</strain>
    </source>
</reference>
<dbReference type="Proteomes" id="UP001387110">
    <property type="component" value="Unassembled WGS sequence"/>
</dbReference>
<organism evidence="2 4">
    <name type="scientific">Exiguobacterium indicum</name>
    <dbReference type="NCBI Taxonomy" id="296995"/>
    <lineage>
        <taxon>Bacteria</taxon>
        <taxon>Bacillati</taxon>
        <taxon>Bacillota</taxon>
        <taxon>Bacilli</taxon>
        <taxon>Bacillales</taxon>
        <taxon>Bacillales Family XII. Incertae Sedis</taxon>
        <taxon>Exiguobacterium</taxon>
    </lineage>
</organism>
<dbReference type="RefSeq" id="WP_023469302.1">
    <property type="nucleotide sequence ID" value="NZ_FMYN01000001.1"/>
</dbReference>
<dbReference type="PROSITE" id="PS51186">
    <property type="entry name" value="GNAT"/>
    <property type="match status" value="1"/>
</dbReference>
<dbReference type="InterPro" id="IPR000182">
    <property type="entry name" value="GNAT_dom"/>
</dbReference>
<keyword evidence="5" id="KW-1185">Reference proteome</keyword>
<dbReference type="GO" id="GO:0016747">
    <property type="term" value="F:acyltransferase activity, transferring groups other than amino-acyl groups"/>
    <property type="evidence" value="ECO:0007669"/>
    <property type="project" value="InterPro"/>
</dbReference>
<evidence type="ECO:0000313" key="2">
    <source>
        <dbReference type="EMBL" id="KSU50086.1"/>
    </source>
</evidence>
<proteinExistence type="predicted"/>
<evidence type="ECO:0000313" key="4">
    <source>
        <dbReference type="Proteomes" id="UP000053797"/>
    </source>
</evidence>
<dbReference type="SUPFAM" id="SSF55729">
    <property type="entry name" value="Acyl-CoA N-acyltransferases (Nat)"/>
    <property type="match status" value="1"/>
</dbReference>